<dbReference type="Proteomes" id="UP000610931">
    <property type="component" value="Unassembled WGS sequence"/>
</dbReference>
<organism evidence="2 3">
    <name type="scientific">Snuella sedimenti</name>
    <dbReference type="NCBI Taxonomy" id="2798802"/>
    <lineage>
        <taxon>Bacteria</taxon>
        <taxon>Pseudomonadati</taxon>
        <taxon>Bacteroidota</taxon>
        <taxon>Flavobacteriia</taxon>
        <taxon>Flavobacteriales</taxon>
        <taxon>Flavobacteriaceae</taxon>
        <taxon>Snuella</taxon>
    </lineage>
</organism>
<evidence type="ECO:0000313" key="3">
    <source>
        <dbReference type="Proteomes" id="UP000610931"/>
    </source>
</evidence>
<feature type="domain" description="GP-PDE" evidence="1">
    <location>
        <begin position="1"/>
        <end position="228"/>
    </location>
</feature>
<evidence type="ECO:0000313" key="2">
    <source>
        <dbReference type="EMBL" id="MBJ6367163.1"/>
    </source>
</evidence>
<dbReference type="InterPro" id="IPR030395">
    <property type="entry name" value="GP_PDE_dom"/>
</dbReference>
<dbReference type="Gene3D" id="3.20.20.190">
    <property type="entry name" value="Phosphatidylinositol (PI) phosphodiesterase"/>
    <property type="match status" value="1"/>
</dbReference>
<accession>A0A8J7J2Q5</accession>
<dbReference type="PANTHER" id="PTHR46211">
    <property type="entry name" value="GLYCEROPHOSPHORYL DIESTER PHOSPHODIESTERASE"/>
    <property type="match status" value="1"/>
</dbReference>
<proteinExistence type="predicted"/>
<evidence type="ECO:0000259" key="1">
    <source>
        <dbReference type="PROSITE" id="PS51704"/>
    </source>
</evidence>
<name>A0A8J7J2Q5_9FLAO</name>
<sequence>MASVNLAWAQNIHYVEVDVRLTKDNIIVVFHDETTIRYNQVDTLLNQYNFEELSAIDVGIFKGEQWKNEFIPTLEQVLKTIPINGTLVVELKDGPEIENALVKLEKRNTKIWKQLEFISFNYETICMTKKIFPNNKCLWLLDLDYDSETTKNIPSYKEIINKVKQHNLDGIDVFAGEIANKSFFKTMHQENFEIYLWTINKVEHAKRYLPFLPDGLTTDRPRWMKEQLNMINDK</sequence>
<comment type="caution">
    <text evidence="2">The sequence shown here is derived from an EMBL/GenBank/DDBJ whole genome shotgun (WGS) entry which is preliminary data.</text>
</comment>
<dbReference type="SUPFAM" id="SSF51695">
    <property type="entry name" value="PLC-like phosphodiesterases"/>
    <property type="match status" value="1"/>
</dbReference>
<dbReference type="InterPro" id="IPR017946">
    <property type="entry name" value="PLC-like_Pdiesterase_TIM-brl"/>
</dbReference>
<dbReference type="AlphaFoldDB" id="A0A8J7J2Q5"/>
<dbReference type="PANTHER" id="PTHR46211:SF1">
    <property type="entry name" value="GLYCEROPHOSPHODIESTER PHOSPHODIESTERASE, CYTOPLASMIC"/>
    <property type="match status" value="1"/>
</dbReference>
<gene>
    <name evidence="2" type="ORF">JF259_03570</name>
</gene>
<dbReference type="EMBL" id="JAELVQ010000003">
    <property type="protein sequence ID" value="MBJ6367163.1"/>
    <property type="molecule type" value="Genomic_DNA"/>
</dbReference>
<protein>
    <recommendedName>
        <fullName evidence="1">GP-PDE domain-containing protein</fullName>
    </recommendedName>
</protein>
<keyword evidence="3" id="KW-1185">Reference proteome</keyword>
<reference evidence="2" key="1">
    <citation type="submission" date="2020-12" db="EMBL/GenBank/DDBJ databases">
        <title>Snuella sp. nov., isolated from sediment in Incheon.</title>
        <authorList>
            <person name="Kim W."/>
        </authorList>
    </citation>
    <scope>NUCLEOTIDE SEQUENCE</scope>
    <source>
        <strain evidence="2">CAU 1569</strain>
    </source>
</reference>
<dbReference type="PROSITE" id="PS51704">
    <property type="entry name" value="GP_PDE"/>
    <property type="match status" value="1"/>
</dbReference>
<dbReference type="GO" id="GO:0006629">
    <property type="term" value="P:lipid metabolic process"/>
    <property type="evidence" value="ECO:0007669"/>
    <property type="project" value="InterPro"/>
</dbReference>
<dbReference type="GO" id="GO:0008081">
    <property type="term" value="F:phosphoric diester hydrolase activity"/>
    <property type="evidence" value="ECO:0007669"/>
    <property type="project" value="InterPro"/>
</dbReference>
<dbReference type="Pfam" id="PF03009">
    <property type="entry name" value="GDPD"/>
    <property type="match status" value="1"/>
</dbReference>